<evidence type="ECO:0000313" key="4">
    <source>
        <dbReference type="Proteomes" id="UP000557271"/>
    </source>
</evidence>
<proteinExistence type="predicted"/>
<dbReference type="EMBL" id="VZSF01010791">
    <property type="protein sequence ID" value="NWY62434.1"/>
    <property type="molecule type" value="Genomic_DNA"/>
</dbReference>
<dbReference type="Pfam" id="PF18289">
    <property type="entry name" value="HU-CCDC81_euk_2"/>
    <property type="match status" value="1"/>
</dbReference>
<evidence type="ECO:0000313" key="3">
    <source>
        <dbReference type="EMBL" id="NWY62434.1"/>
    </source>
</evidence>
<sequence length="271" mass="30607">MINLEALMTSTELCSTLTFPTLKKLSVNDVPTGHELADLELDVSFPCFPDVVTIWSSVSKHVRQQLLEEKPQAVSITGLGTFHIKKMHSFENGKMLMFQRPVFSLSRTVAQIRELRHASVPVPGEIEKVRVAYKKTYLDAPYSERVMQHCVQETLTYFYFILKKKEDVDFVLKGVGTLAIRGTEVTMAFCEDFLLSLNKSTDMVEKLLTKKWVISDKEVTLFPSHFGRVHQLPQFEMKVVPRRVSLSDAETCKEVESGLGSTGTKGVLVTD</sequence>
<name>A0A7K7FYU5_CHIMN</name>
<dbReference type="InterPro" id="IPR040673">
    <property type="entry name" value="CCDC81_HU_dom_2"/>
</dbReference>
<feature type="non-terminal residue" evidence="3">
    <location>
        <position position="271"/>
    </location>
</feature>
<reference evidence="3 4" key="1">
    <citation type="submission" date="2019-09" db="EMBL/GenBank/DDBJ databases">
        <title>Bird 10,000 Genomes (B10K) Project - Family phase.</title>
        <authorList>
            <person name="Zhang G."/>
        </authorList>
    </citation>
    <scope>NUCLEOTIDE SEQUENCE [LARGE SCALE GENOMIC DNA]</scope>
    <source>
        <strain evidence="3">B10K-UC-030-51</strain>
    </source>
</reference>
<feature type="domain" description="CCDC81 HU" evidence="1">
    <location>
        <begin position="50"/>
        <end position="113"/>
    </location>
</feature>
<dbReference type="Proteomes" id="UP000557271">
    <property type="component" value="Unassembled WGS sequence"/>
</dbReference>
<evidence type="ECO:0000259" key="1">
    <source>
        <dbReference type="Pfam" id="PF14908"/>
    </source>
</evidence>
<keyword evidence="4" id="KW-1185">Reference proteome</keyword>
<gene>
    <name evidence="3" type="primary">Ccdc81_5</name>
    <name evidence="3" type="ORF">CHIMIN_R15694</name>
</gene>
<feature type="domain" description="CCDC81 HU" evidence="2">
    <location>
        <begin position="139"/>
        <end position="200"/>
    </location>
</feature>
<organism evidence="3 4">
    <name type="scientific">Chionis minor</name>
    <name type="common">Black-faced sheathbill</name>
    <dbReference type="NCBI Taxonomy" id="227182"/>
    <lineage>
        <taxon>Eukaryota</taxon>
        <taxon>Metazoa</taxon>
        <taxon>Chordata</taxon>
        <taxon>Craniata</taxon>
        <taxon>Vertebrata</taxon>
        <taxon>Euteleostomi</taxon>
        <taxon>Archelosauria</taxon>
        <taxon>Archosauria</taxon>
        <taxon>Dinosauria</taxon>
        <taxon>Saurischia</taxon>
        <taxon>Theropoda</taxon>
        <taxon>Coelurosauria</taxon>
        <taxon>Aves</taxon>
        <taxon>Neognathae</taxon>
        <taxon>Neoaves</taxon>
        <taxon>Charadriiformes</taxon>
        <taxon>Chionididae</taxon>
        <taxon>Chionis</taxon>
    </lineage>
</organism>
<protein>
    <submittedName>
        <fullName evidence="3">CCD81 protein</fullName>
    </submittedName>
</protein>
<comment type="caution">
    <text evidence="3">The sequence shown here is derived from an EMBL/GenBank/DDBJ whole genome shotgun (WGS) entry which is preliminary data.</text>
</comment>
<dbReference type="AlphaFoldDB" id="A0A7K7FYU5"/>
<dbReference type="OrthoDB" id="125906at2759"/>
<dbReference type="PANTHER" id="PTHR14362">
    <property type="entry name" value="COILED-COIL DOMAIN-CONTAINING PROTEIN 81"/>
    <property type="match status" value="1"/>
</dbReference>
<dbReference type="InterPro" id="IPR026295">
    <property type="entry name" value="CCD81"/>
</dbReference>
<accession>A0A7K7FYU5</accession>
<dbReference type="InterPro" id="IPR028034">
    <property type="entry name" value="HU-CCDC81"/>
</dbReference>
<feature type="non-terminal residue" evidence="3">
    <location>
        <position position="1"/>
    </location>
</feature>
<dbReference type="PANTHER" id="PTHR14362:SF2">
    <property type="entry name" value="COILED-COIL DOMAIN-CONTAINING PROTEIN 81"/>
    <property type="match status" value="1"/>
</dbReference>
<evidence type="ECO:0000259" key="2">
    <source>
        <dbReference type="Pfam" id="PF18289"/>
    </source>
</evidence>
<dbReference type="GO" id="GO:0005815">
    <property type="term" value="C:microtubule organizing center"/>
    <property type="evidence" value="ECO:0007669"/>
    <property type="project" value="TreeGrafter"/>
</dbReference>
<dbReference type="Pfam" id="PF14908">
    <property type="entry name" value="HU-CCDC81_euk_1"/>
    <property type="match status" value="1"/>
</dbReference>